<evidence type="ECO:0000313" key="5">
    <source>
        <dbReference type="EMBL" id="TNY21984.1"/>
    </source>
</evidence>
<gene>
    <name evidence="5" type="ORF">DMC30DRAFT_349763</name>
</gene>
<dbReference type="InterPro" id="IPR021520">
    <property type="entry name" value="Stealth_CR2"/>
</dbReference>
<dbReference type="GO" id="GO:0046835">
    <property type="term" value="P:carbohydrate phosphorylation"/>
    <property type="evidence" value="ECO:0007669"/>
    <property type="project" value="TreeGrafter"/>
</dbReference>
<keyword evidence="2" id="KW-0808">Transferase</keyword>
<evidence type="ECO:0008006" key="7">
    <source>
        <dbReference type="Google" id="ProtNLM"/>
    </source>
</evidence>
<organism evidence="5 6">
    <name type="scientific">Rhodotorula diobovata</name>
    <dbReference type="NCBI Taxonomy" id="5288"/>
    <lineage>
        <taxon>Eukaryota</taxon>
        <taxon>Fungi</taxon>
        <taxon>Dikarya</taxon>
        <taxon>Basidiomycota</taxon>
        <taxon>Pucciniomycotina</taxon>
        <taxon>Microbotryomycetes</taxon>
        <taxon>Sporidiobolales</taxon>
        <taxon>Sporidiobolaceae</taxon>
        <taxon>Rhodotorula</taxon>
    </lineage>
</organism>
<protein>
    <recommendedName>
        <fullName evidence="7">Stealth protein CR3 conserved region 3 domain-containing protein</fullName>
    </recommendedName>
</protein>
<dbReference type="GO" id="GO:0005794">
    <property type="term" value="C:Golgi apparatus"/>
    <property type="evidence" value="ECO:0007669"/>
    <property type="project" value="TreeGrafter"/>
</dbReference>
<comment type="caution">
    <text evidence="5">The sequence shown here is derived from an EMBL/GenBank/DDBJ whole genome shotgun (WGS) entry which is preliminary data.</text>
</comment>
<dbReference type="Pfam" id="PF17102">
    <property type="entry name" value="Stealth_CR3"/>
    <property type="match status" value="1"/>
</dbReference>
<sequence length="739" mass="81565">MTSSAQYVPLHSTGTGSLRNLRLCTSDYSARPHHRPVCPRFSPRAAAAAVCTLLVVVGLLAHSRGPPRTERDLQLLEVGVEPDKGFPDLWQVAQSGWREYTPERRQAANDGALVSWAERLPAECADDWVEHGELCGELEGGRLGNASVDLVWTFVNGSDPLLRRWRAEVTGTLSGRVKPGVARVRDRKASHHFREHDELRYSVRSALKAFEPSTLRKLHLVSTDLPANKLLSDMLDRVPAENLTRVVDAPRVGQVPTWLDRSSPLEVHHHSSIFEDVASLPTFNSLSIESQLPNLQRTSEFFLYMNDDTFLSGDGNLTGADVGAPFLGPAFRIQTDLRVDAASPSSVGGGTDGEWASLRHANWLLNRRFGPRSRGYLAHIPKTMSAPVLHEIGRIWHAELLETAASRFRGRSTEYQLPFLVTHYTIEAHREALLHAFFAARSDRDFDGELSIDERRRLFAELNFNVSTPNEPLQDVEVPLPRRRSATALLVQLDRAGISRPGATEVAFSSNDGHGMIRVDEQLPRGPRSTLIRPILPLDASAQEAERPICSIEFATCFGREFLSPSATFKTVEVLRRVAYEAPHCGDCVVLALVGKSGAAGLSAFLPSCPSASPAPPSSIPVTALFSLDKRYESVALPVAPPSSTPTCPSARALAVHRILRYSYTLGDSSSQFVAMRQAKPIPILLRRPGWVTETSLPTFLTLNDDFATPEASDQADEHLQRWFKEQWPNPSPFELPAT</sequence>
<dbReference type="STRING" id="5288.A0A5C5G0W1"/>
<dbReference type="Proteomes" id="UP000311382">
    <property type="component" value="Unassembled WGS sequence"/>
</dbReference>
<name>A0A5C5G0W1_9BASI</name>
<dbReference type="PANTHER" id="PTHR24045">
    <property type="match status" value="1"/>
</dbReference>
<evidence type="ECO:0000259" key="3">
    <source>
        <dbReference type="Pfam" id="PF11380"/>
    </source>
</evidence>
<dbReference type="InterPro" id="IPR047141">
    <property type="entry name" value="Stealth"/>
</dbReference>
<keyword evidence="6" id="KW-1185">Reference proteome</keyword>
<comment type="similarity">
    <text evidence="1">Belongs to the stealth family.</text>
</comment>
<evidence type="ECO:0000259" key="4">
    <source>
        <dbReference type="Pfam" id="PF17102"/>
    </source>
</evidence>
<evidence type="ECO:0000313" key="6">
    <source>
        <dbReference type="Proteomes" id="UP000311382"/>
    </source>
</evidence>
<dbReference type="OrthoDB" id="263283at2759"/>
<feature type="domain" description="Stealth protein CR3 conserved region 3" evidence="4">
    <location>
        <begin position="378"/>
        <end position="427"/>
    </location>
</feature>
<dbReference type="InterPro" id="IPR031357">
    <property type="entry name" value="Stealth_CR3"/>
</dbReference>
<dbReference type="PANTHER" id="PTHR24045:SF0">
    <property type="entry name" value="N-ACETYLGLUCOSAMINE-1-PHOSPHOTRANSFERASE SUBUNITS ALPHA_BETA"/>
    <property type="match status" value="1"/>
</dbReference>
<evidence type="ECO:0000256" key="1">
    <source>
        <dbReference type="ARBA" id="ARBA00007583"/>
    </source>
</evidence>
<feature type="domain" description="Stealth protein CR2 conserved region 2" evidence="3">
    <location>
        <begin position="253"/>
        <end position="312"/>
    </location>
</feature>
<dbReference type="GO" id="GO:0003976">
    <property type="term" value="F:UDP-N-acetylglucosamine-lysosomal-enzyme N-acetylglucosaminephosphotransferase activity"/>
    <property type="evidence" value="ECO:0007669"/>
    <property type="project" value="TreeGrafter"/>
</dbReference>
<dbReference type="EMBL" id="SOZI01000033">
    <property type="protein sequence ID" value="TNY21984.1"/>
    <property type="molecule type" value="Genomic_DNA"/>
</dbReference>
<reference evidence="5 6" key="1">
    <citation type="submission" date="2019-03" db="EMBL/GenBank/DDBJ databases">
        <title>Rhodosporidium diobovatum UCD-FST 08-225 genome sequencing, assembly, and annotation.</title>
        <authorList>
            <person name="Fakankun I.U."/>
            <person name="Fristensky B."/>
            <person name="Levin D.B."/>
        </authorList>
    </citation>
    <scope>NUCLEOTIDE SEQUENCE [LARGE SCALE GENOMIC DNA]</scope>
    <source>
        <strain evidence="5 6">UCD-FST 08-225</strain>
    </source>
</reference>
<dbReference type="AlphaFoldDB" id="A0A5C5G0W1"/>
<accession>A0A5C5G0W1</accession>
<dbReference type="Pfam" id="PF11380">
    <property type="entry name" value="Stealth_CR2"/>
    <property type="match status" value="1"/>
</dbReference>
<proteinExistence type="inferred from homology"/>
<evidence type="ECO:0000256" key="2">
    <source>
        <dbReference type="ARBA" id="ARBA00022679"/>
    </source>
</evidence>